<evidence type="ECO:0000256" key="1">
    <source>
        <dbReference type="SAM" id="MobiDB-lite"/>
    </source>
</evidence>
<dbReference type="Pfam" id="PF20256">
    <property type="entry name" value="MoCoBD_2"/>
    <property type="match status" value="1"/>
</dbReference>
<gene>
    <name evidence="3" type="ORF">GCM10011487_25720</name>
</gene>
<evidence type="ECO:0000313" key="3">
    <source>
        <dbReference type="EMBL" id="GFE80572.1"/>
    </source>
</evidence>
<dbReference type="InterPro" id="IPR037165">
    <property type="entry name" value="AldOxase/xan_DH_Mopterin-bd_sf"/>
</dbReference>
<feature type="domain" description="Aldehyde oxidase/xanthine dehydrogenase a/b hammerhead" evidence="2">
    <location>
        <begin position="232"/>
        <end position="310"/>
    </location>
</feature>
<dbReference type="GO" id="GO:0016491">
    <property type="term" value="F:oxidoreductase activity"/>
    <property type="evidence" value="ECO:0007669"/>
    <property type="project" value="InterPro"/>
</dbReference>
<evidence type="ECO:0000313" key="4">
    <source>
        <dbReference type="Proteomes" id="UP000445000"/>
    </source>
</evidence>
<evidence type="ECO:0000259" key="2">
    <source>
        <dbReference type="SMART" id="SM01008"/>
    </source>
</evidence>
<dbReference type="InterPro" id="IPR000674">
    <property type="entry name" value="Ald_Oxase/Xan_DH_a/b"/>
</dbReference>
<dbReference type="Gene3D" id="3.30.365.10">
    <property type="entry name" value="Aldehyde oxidase/xanthine dehydrogenase, molybdopterin binding domain"/>
    <property type="match status" value="4"/>
</dbReference>
<dbReference type="PANTHER" id="PTHR47495:SF1">
    <property type="entry name" value="BLL3820 PROTEIN"/>
    <property type="match status" value="1"/>
</dbReference>
<dbReference type="RefSeq" id="WP_161812240.1">
    <property type="nucleotide sequence ID" value="NZ_BLJN01000002.1"/>
</dbReference>
<dbReference type="AlphaFoldDB" id="A0A829YD55"/>
<dbReference type="Gene3D" id="3.90.1170.50">
    <property type="entry name" value="Aldehyde oxidase/xanthine dehydrogenase, a/b hammerhead"/>
    <property type="match status" value="1"/>
</dbReference>
<organism evidence="3 4">
    <name type="scientific">Steroidobacter agaridevorans</name>
    <dbReference type="NCBI Taxonomy" id="2695856"/>
    <lineage>
        <taxon>Bacteria</taxon>
        <taxon>Pseudomonadati</taxon>
        <taxon>Pseudomonadota</taxon>
        <taxon>Gammaproteobacteria</taxon>
        <taxon>Steroidobacterales</taxon>
        <taxon>Steroidobacteraceae</taxon>
        <taxon>Steroidobacter</taxon>
    </lineage>
</organism>
<dbReference type="PANTHER" id="PTHR47495">
    <property type="entry name" value="ALDEHYDE DEHYDROGENASE"/>
    <property type="match status" value="1"/>
</dbReference>
<dbReference type="PROSITE" id="PS51318">
    <property type="entry name" value="TAT"/>
    <property type="match status" value="1"/>
</dbReference>
<dbReference type="Pfam" id="PF02738">
    <property type="entry name" value="MoCoBD_1"/>
    <property type="match status" value="1"/>
</dbReference>
<proteinExistence type="predicted"/>
<dbReference type="InterPro" id="IPR052516">
    <property type="entry name" value="N-heterocyclic_Hydroxylase"/>
</dbReference>
<sequence>MSHRLNRNAPHDTTPESSTTRRRFLQYTLGGSATLVVGGAFVGADAEASVSLPELGEILDFADVIRLAETPYANNLVLEVTADNRVRFELPRLDKGQGIATAFAMLVADELDADYARTDVVLSDRRADRPFSITGNSAAIRALWGPVRSLSAQARARLVTAAARRWNVSASSLRTSQSKVIAADGRSATYGELTADAALVLVPLISVTPKSIGQYKVVGTARPRKNARDIVTGAQKYTLDVDVPGAMPTVVARAPDIKGAVLSWNGGVASSMPGVLGIVPLPNGIAVTARTFKQAFDARDALQVAWRPGPVRGLSDANVRSTLQQINTPLTPVLPLVGSLTATYEFPYLAHAMMEVMAAVADVRGQSAEIWYASQSPNYIAAEIAQAIGIPASKVKIHVPFAGGSFGRRLFGEVAIEAALVSKALGRPVKLMWTRNDDMRHGRFRPMSRCAIRASWLAGATLSFEHHIAAARNDFRHGLGDALSAAGVNVVPDLFNQVGFVTMISLPYRFGSTSTKLVEREFNVPTGSWRSVYSGVMTAANEIFIDEMARARGYDEVDFRLRHLDSAAAERCLRHVASAGSWGRAMPPGHAQGIAIHAEYRSAVAYLVEIDTTGPEPRLSKAYCAVDVGVPVNVSGLSAQMQGSLIDAWSSMFRAGNHLDDGRIREGSFGDFLWSRMNHSPITTEVHVFPAEAGAQPGGAGELGITAAAAACVNAYARATGTRPRRFPIQEFA</sequence>
<dbReference type="SUPFAM" id="SSF56003">
    <property type="entry name" value="Molybdenum cofactor-binding domain"/>
    <property type="match status" value="2"/>
</dbReference>
<dbReference type="InterPro" id="IPR012368">
    <property type="entry name" value="OxRdtase_Mopterin-bd_su_IorB"/>
</dbReference>
<dbReference type="EMBL" id="BLJN01000002">
    <property type="protein sequence ID" value="GFE80572.1"/>
    <property type="molecule type" value="Genomic_DNA"/>
</dbReference>
<dbReference type="InterPro" id="IPR006311">
    <property type="entry name" value="TAT_signal"/>
</dbReference>
<accession>A0A829YD55</accession>
<protein>
    <submittedName>
        <fullName evidence="3">Isoquinoline 1-oxidoreductase subunit beta</fullName>
    </submittedName>
</protein>
<comment type="caution">
    <text evidence="3">The sequence shown here is derived from an EMBL/GenBank/DDBJ whole genome shotgun (WGS) entry which is preliminary data.</text>
</comment>
<name>A0A829YD55_9GAMM</name>
<keyword evidence="4" id="KW-1185">Reference proteome</keyword>
<dbReference type="SMART" id="SM01008">
    <property type="entry name" value="Ald_Xan_dh_C"/>
    <property type="match status" value="1"/>
</dbReference>
<dbReference type="PIRSF" id="PIRSF036389">
    <property type="entry name" value="IOR_B"/>
    <property type="match status" value="1"/>
</dbReference>
<reference evidence="4" key="1">
    <citation type="submission" date="2020-01" db="EMBL/GenBank/DDBJ databases">
        <title>'Steroidobacter agaridevorans' sp. nov., agar-degrading bacteria isolated from rhizosphere soils.</title>
        <authorList>
            <person name="Ikenaga M."/>
            <person name="Kataoka M."/>
            <person name="Murouchi A."/>
            <person name="Katsuragi S."/>
            <person name="Sakai M."/>
        </authorList>
    </citation>
    <scope>NUCLEOTIDE SEQUENCE [LARGE SCALE GENOMIC DNA]</scope>
    <source>
        <strain evidence="4">YU21-B</strain>
    </source>
</reference>
<dbReference type="InterPro" id="IPR046867">
    <property type="entry name" value="AldOxase/xan_DH_MoCoBD2"/>
</dbReference>
<dbReference type="InterPro" id="IPR008274">
    <property type="entry name" value="AldOxase/xan_DH_MoCoBD1"/>
</dbReference>
<feature type="region of interest" description="Disordered" evidence="1">
    <location>
        <begin position="1"/>
        <end position="21"/>
    </location>
</feature>
<dbReference type="Proteomes" id="UP000445000">
    <property type="component" value="Unassembled WGS sequence"/>
</dbReference>